<proteinExistence type="predicted"/>
<keyword evidence="2" id="KW-1185">Reference proteome</keyword>
<evidence type="ECO:0000313" key="1">
    <source>
        <dbReference type="EMBL" id="KIA61092.1"/>
    </source>
</evidence>
<evidence type="ECO:0008006" key="3">
    <source>
        <dbReference type="Google" id="ProtNLM"/>
    </source>
</evidence>
<sequence>MRRGEVYRFERDRPSLENDPRTPYRVVVSADYRLPDERVRVLTAPVERLDPQSMVAVRLGNADPVEGWIRVDLLASTYRPWLAGPLGELCVETMESLSSKLRIELDL</sequence>
<dbReference type="EMBL" id="JNFP01000052">
    <property type="protein sequence ID" value="KIA61092.1"/>
    <property type="molecule type" value="Genomic_DNA"/>
</dbReference>
<organism evidence="1 2">
    <name type="scientific">Nocardia vulneris</name>
    <dbReference type="NCBI Taxonomy" id="1141657"/>
    <lineage>
        <taxon>Bacteria</taxon>
        <taxon>Bacillati</taxon>
        <taxon>Actinomycetota</taxon>
        <taxon>Actinomycetes</taxon>
        <taxon>Mycobacteriales</taxon>
        <taxon>Nocardiaceae</taxon>
        <taxon>Nocardia</taxon>
    </lineage>
</organism>
<protein>
    <recommendedName>
        <fullName evidence="3">Toxin</fullName>
    </recommendedName>
</protein>
<gene>
    <name evidence="1" type="ORF">FG87_33215</name>
</gene>
<reference evidence="1 2" key="1">
    <citation type="journal article" date="2014" name="Int. J. Syst. Evol. Microbiol.">
        <title>Nocardia vulneris sp. nov., isolated from wounds of human patients in North America.</title>
        <authorList>
            <person name="Lasker B.A."/>
            <person name="Bell M."/>
            <person name="Klenk H.P."/>
            <person name="Sproer C."/>
            <person name="Schumann C."/>
            <person name="Schumann P."/>
            <person name="Brown J.M."/>
        </authorList>
    </citation>
    <scope>NUCLEOTIDE SEQUENCE [LARGE SCALE GENOMIC DNA]</scope>
    <source>
        <strain evidence="1 2">W9851</strain>
    </source>
</reference>
<comment type="caution">
    <text evidence="1">The sequence shown here is derived from an EMBL/GenBank/DDBJ whole genome shotgun (WGS) entry which is preliminary data.</text>
</comment>
<evidence type="ECO:0000313" key="2">
    <source>
        <dbReference type="Proteomes" id="UP000031364"/>
    </source>
</evidence>
<accession>A0ABR4Z733</accession>
<dbReference type="Proteomes" id="UP000031364">
    <property type="component" value="Unassembled WGS sequence"/>
</dbReference>
<dbReference type="RefSeq" id="WP_043678416.1">
    <property type="nucleotide sequence ID" value="NZ_BDCI01000029.1"/>
</dbReference>
<name>A0ABR4Z733_9NOCA</name>